<dbReference type="Proteomes" id="UP000266723">
    <property type="component" value="Unassembled WGS sequence"/>
</dbReference>
<name>A0ABQ7BI84_BRACR</name>
<sequence>AKPRGMLRPQVLQRIVILGERVWGRAFTKLHMQAAASASERSRMSEQHGCAFSKSRKFPERLRTLEHALIWPAFLGHVLGGGGGGWTFGGGRGGIWEGGSVGWEFGGGGGGVCSGGIGGWEFGAGSGRWEFGGGGGGWTLGGGGGGGGVWEGGSVGWEFGGGGGGVSGGGVFGGGGGGEVCGGGIGGSEFGGGGGGVSGGRVFGGGGVVCVKVSEVNHGMAPPSHLLDSEIPQKPKSETCLRDDGETPLSSRRGDRETMMSVADGTIEVNFDTRFMSYIPSVFSTAIMIHVIKDLKPSEQVEYQSHQLMTQLKVNQHNPSKKRMMNWLDQDSPSGVSTLMTAQMVP</sequence>
<feature type="region of interest" description="Disordered" evidence="1">
    <location>
        <begin position="221"/>
        <end position="255"/>
    </location>
</feature>
<feature type="compositionally biased region" description="Basic and acidic residues" evidence="1">
    <location>
        <begin position="227"/>
        <end position="245"/>
    </location>
</feature>
<evidence type="ECO:0000256" key="1">
    <source>
        <dbReference type="SAM" id="MobiDB-lite"/>
    </source>
</evidence>
<accession>A0ABQ7BI84</accession>
<comment type="caution">
    <text evidence="2">The sequence shown here is derived from an EMBL/GenBank/DDBJ whole genome shotgun (WGS) entry which is preliminary data.</text>
</comment>
<proteinExistence type="predicted"/>
<keyword evidence="3" id="KW-1185">Reference proteome</keyword>
<organism evidence="2 3">
    <name type="scientific">Brassica cretica</name>
    <name type="common">Mustard</name>
    <dbReference type="NCBI Taxonomy" id="69181"/>
    <lineage>
        <taxon>Eukaryota</taxon>
        <taxon>Viridiplantae</taxon>
        <taxon>Streptophyta</taxon>
        <taxon>Embryophyta</taxon>
        <taxon>Tracheophyta</taxon>
        <taxon>Spermatophyta</taxon>
        <taxon>Magnoliopsida</taxon>
        <taxon>eudicotyledons</taxon>
        <taxon>Gunneridae</taxon>
        <taxon>Pentapetalae</taxon>
        <taxon>rosids</taxon>
        <taxon>malvids</taxon>
        <taxon>Brassicales</taxon>
        <taxon>Brassicaceae</taxon>
        <taxon>Brassiceae</taxon>
        <taxon>Brassica</taxon>
    </lineage>
</organism>
<feature type="non-terminal residue" evidence="2">
    <location>
        <position position="1"/>
    </location>
</feature>
<evidence type="ECO:0000313" key="2">
    <source>
        <dbReference type="EMBL" id="KAF3531846.1"/>
    </source>
</evidence>
<evidence type="ECO:0000313" key="3">
    <source>
        <dbReference type="Proteomes" id="UP000266723"/>
    </source>
</evidence>
<dbReference type="EMBL" id="QGKV02001507">
    <property type="protein sequence ID" value="KAF3531846.1"/>
    <property type="molecule type" value="Genomic_DNA"/>
</dbReference>
<gene>
    <name evidence="2" type="ORF">DY000_02037840</name>
</gene>
<reference evidence="2 3" key="1">
    <citation type="journal article" date="2020" name="BMC Genomics">
        <title>Intraspecific diversification of the crop wild relative Brassica cretica Lam. using demographic model selection.</title>
        <authorList>
            <person name="Kioukis A."/>
            <person name="Michalopoulou V.A."/>
            <person name="Briers L."/>
            <person name="Pirintsos S."/>
            <person name="Studholme D.J."/>
            <person name="Pavlidis P."/>
            <person name="Sarris P.F."/>
        </authorList>
    </citation>
    <scope>NUCLEOTIDE SEQUENCE [LARGE SCALE GENOMIC DNA]</scope>
    <source>
        <strain evidence="3">cv. PFS-1207/04</strain>
    </source>
</reference>
<protein>
    <submittedName>
        <fullName evidence="2">Uncharacterized protein</fullName>
    </submittedName>
</protein>